<organism evidence="2 3">
    <name type="scientific">Enterobacter hormaechei</name>
    <dbReference type="NCBI Taxonomy" id="158836"/>
    <lineage>
        <taxon>Bacteria</taxon>
        <taxon>Pseudomonadati</taxon>
        <taxon>Pseudomonadota</taxon>
        <taxon>Gammaproteobacteria</taxon>
        <taxon>Enterobacterales</taxon>
        <taxon>Enterobacteriaceae</taxon>
        <taxon>Enterobacter</taxon>
        <taxon>Enterobacter cloacae complex</taxon>
    </lineage>
</organism>
<dbReference type="GO" id="GO:0005829">
    <property type="term" value="C:cytosol"/>
    <property type="evidence" value="ECO:0007669"/>
    <property type="project" value="TreeGrafter"/>
</dbReference>
<evidence type="ECO:0000313" key="2">
    <source>
        <dbReference type="EMBL" id="PJG35690.1"/>
    </source>
</evidence>
<protein>
    <submittedName>
        <fullName evidence="2">N-acetylneuraminate lyase</fullName>
    </submittedName>
</protein>
<dbReference type="PANTHER" id="PTHR42849:SF1">
    <property type="entry name" value="N-ACETYLNEURAMINATE LYASE"/>
    <property type="match status" value="1"/>
</dbReference>
<name>A0AAP8GE21_9ENTR</name>
<dbReference type="GO" id="GO:0008747">
    <property type="term" value="F:N-acetylneuraminate lyase activity"/>
    <property type="evidence" value="ECO:0007669"/>
    <property type="project" value="TreeGrafter"/>
</dbReference>
<evidence type="ECO:0000256" key="1">
    <source>
        <dbReference type="ARBA" id="ARBA00023239"/>
    </source>
</evidence>
<proteinExistence type="predicted"/>
<comment type="caution">
    <text evidence="2">The sequence shown here is derived from an EMBL/GenBank/DDBJ whole genome shotgun (WGS) entry which is preliminary data.</text>
</comment>
<gene>
    <name evidence="2" type="ORF">CGZ54_32780</name>
</gene>
<dbReference type="Gene3D" id="3.20.20.70">
    <property type="entry name" value="Aldolase class I"/>
    <property type="match status" value="1"/>
</dbReference>
<dbReference type="InterPro" id="IPR002220">
    <property type="entry name" value="DapA-like"/>
</dbReference>
<dbReference type="InterPro" id="IPR013785">
    <property type="entry name" value="Aldolase_TIM"/>
</dbReference>
<dbReference type="GO" id="GO:0019262">
    <property type="term" value="P:N-acetylneuraminate catabolic process"/>
    <property type="evidence" value="ECO:0007669"/>
    <property type="project" value="TreeGrafter"/>
</dbReference>
<evidence type="ECO:0000313" key="3">
    <source>
        <dbReference type="Proteomes" id="UP000231328"/>
    </source>
</evidence>
<dbReference type="Pfam" id="PF00701">
    <property type="entry name" value="DHDPS"/>
    <property type="match status" value="1"/>
</dbReference>
<accession>A0AAP8GE21</accession>
<keyword evidence="1 2" id="KW-0456">Lyase</keyword>
<dbReference type="AlphaFoldDB" id="A0AAP8GE21"/>
<dbReference type="RefSeq" id="WP_176691413.1">
    <property type="nucleotide sequence ID" value="NZ_NMVR01001076.1"/>
</dbReference>
<dbReference type="Proteomes" id="UP000231328">
    <property type="component" value="Unassembled WGS sequence"/>
</dbReference>
<dbReference type="SUPFAM" id="SSF51569">
    <property type="entry name" value="Aldolase"/>
    <property type="match status" value="1"/>
</dbReference>
<feature type="non-terminal residue" evidence="2">
    <location>
        <position position="56"/>
    </location>
</feature>
<sequence length="56" mass="6127">MNKDLKGLYAALLVPFDENGQVNEQGLKQIAQNAIETEELDGLYVNGSSGENFLLN</sequence>
<reference evidence="2 3" key="1">
    <citation type="submission" date="2017-07" db="EMBL/GenBank/DDBJ databases">
        <title>Draft genome sequence of Enterobacter cloacae ST128, a clinical strain coproducing KPC-2 and NDM-1 carbapenemases.</title>
        <authorList>
            <person name="Li X."/>
        </authorList>
    </citation>
    <scope>NUCLEOTIDE SEQUENCE [LARGE SCALE GENOMIC DNA]</scope>
    <source>
        <strain evidence="2 3">HBY</strain>
    </source>
</reference>
<dbReference type="EMBL" id="NMVR01001076">
    <property type="protein sequence ID" value="PJG35690.1"/>
    <property type="molecule type" value="Genomic_DNA"/>
</dbReference>
<dbReference type="PANTHER" id="PTHR42849">
    <property type="entry name" value="N-ACETYLNEURAMINATE LYASE"/>
    <property type="match status" value="1"/>
</dbReference>